<sequence length="558" mass="60246">WRASYLWLVSSFSELYCWCGCGQSVKNPQNPVKFHPEFVPEIHPFLGFDLCGIESSIQSRWVFTAPIGDLAEVCVRVVAMARLVVVIVAVAMAAWWAVAAVEGLGINWGTQATHPLPPKAVVQLLKDNGIAKVKLFDTDFAAMSALAGSGVEVMVAIPNKDLATMASDYGNAKDWVKKNVKRFDFDGGVTIKYVAVGNEPFLKAYNGSFINITLPALQNVQNALNDAGIGDRIKATVPLNADVYESTVPSAGRFRPEIAGLMTDIVKFLAKNNAPFTVNIYPFLSLYLDEHFPINFAFFDGGSTPVNDGGIMYTNVFDANFDTLVAALKAVGHGDMPIIVGEVGWPTDGDKNARVDLAQRFYAGLLKRLAANVGTPARPNQYIEMYLFGLVDEDMKSVAPGSFERHWGVLRYDGQPKFAMDLAGQGRNTMLVPAKGIEYLPKTWCVINTNAKDVSKLGDNINFACTYADCTPLGFGSSCNGMDTNGNASYAFNAYFQAQSQKEEACNFQGLAVPTETDPTTAQCNFTIQIKSSAAAAAAAPVAAGVVVAALAQLLLLW</sequence>
<feature type="chain" id="PRO_5004170755" description="glucan endo-1,3-beta-D-glucosidase" evidence="18">
    <location>
        <begin position="23"/>
        <end position="558"/>
    </location>
</feature>
<dbReference type="FunFam" id="1.20.58.1040:FF:000002">
    <property type="entry name" value="Glucan endo-1,3-beta-glucosidase 8"/>
    <property type="match status" value="1"/>
</dbReference>
<feature type="transmembrane region" description="Helical" evidence="17">
    <location>
        <begin position="79"/>
        <end position="98"/>
    </location>
</feature>
<keyword evidence="6" id="KW-0336">GPI-anchor</keyword>
<evidence type="ECO:0000256" key="1">
    <source>
        <dbReference type="ARBA" id="ARBA00000382"/>
    </source>
</evidence>
<evidence type="ECO:0000313" key="21">
    <source>
        <dbReference type="Proteomes" id="UP000000763"/>
    </source>
</evidence>
<evidence type="ECO:0000256" key="17">
    <source>
        <dbReference type="SAM" id="Phobius"/>
    </source>
</evidence>
<dbReference type="Pfam" id="PF00332">
    <property type="entry name" value="Glyco_hydro_17"/>
    <property type="match status" value="1"/>
</dbReference>
<dbReference type="Proteomes" id="UP000000763">
    <property type="component" value="Chromosome 7"/>
</dbReference>
<keyword evidence="8 16" id="KW-0378">Hydrolase</keyword>
<keyword evidence="9" id="KW-0611">Plant defense</keyword>
<evidence type="ECO:0000256" key="2">
    <source>
        <dbReference type="ARBA" id="ARBA00004609"/>
    </source>
</evidence>
<evidence type="ECO:0000256" key="16">
    <source>
        <dbReference type="RuleBase" id="RU004336"/>
    </source>
</evidence>
<evidence type="ECO:0000256" key="7">
    <source>
        <dbReference type="ARBA" id="ARBA00022729"/>
    </source>
</evidence>
<dbReference type="SMART" id="SM00768">
    <property type="entry name" value="X8"/>
    <property type="match status" value="1"/>
</dbReference>
<dbReference type="EMBL" id="AP008213">
    <property type="protein sequence ID" value="BAF20898.2"/>
    <property type="molecule type" value="Genomic_DNA"/>
</dbReference>
<evidence type="ECO:0000256" key="12">
    <source>
        <dbReference type="ARBA" id="ARBA00023180"/>
    </source>
</evidence>
<dbReference type="InterPro" id="IPR000490">
    <property type="entry name" value="Glyco_hydro_17"/>
</dbReference>
<comment type="catalytic activity">
    <reaction evidence="1">
        <text>Hydrolysis of (1-&gt;3)-beta-D-glucosidic linkages in (1-&gt;3)-beta-D-glucans.</text>
        <dbReference type="EC" id="3.2.1.39"/>
    </reaction>
</comment>
<dbReference type="PANTHER" id="PTHR32227">
    <property type="entry name" value="GLUCAN ENDO-1,3-BETA-GLUCOSIDASE BG1-RELATED-RELATED"/>
    <property type="match status" value="1"/>
</dbReference>
<keyword evidence="13" id="KW-0449">Lipoprotein</keyword>
<dbReference type="InterPro" id="IPR017853">
    <property type="entry name" value="GH"/>
</dbReference>
<keyword evidence="7 18" id="KW-0732">Signal</keyword>
<keyword evidence="12" id="KW-0325">Glycoprotein</keyword>
<proteinExistence type="inferred from homology"/>
<reference evidence="20 21" key="1">
    <citation type="journal article" date="2005" name="Nature">
        <title>The map-based sequence of the rice genome.</title>
        <authorList>
            <consortium name="International rice genome sequencing project (IRGSP)"/>
            <person name="Matsumoto T."/>
            <person name="Wu J."/>
            <person name="Kanamori H."/>
            <person name="Katayose Y."/>
            <person name="Fujisawa M."/>
            <person name="Namiki N."/>
            <person name="Mizuno H."/>
            <person name="Yamamoto K."/>
            <person name="Antonio B.A."/>
            <person name="Baba T."/>
            <person name="Sakata K."/>
            <person name="Nagamura Y."/>
            <person name="Aoki H."/>
            <person name="Arikawa K."/>
            <person name="Arita K."/>
            <person name="Bito T."/>
            <person name="Chiden Y."/>
            <person name="Fujitsuka N."/>
            <person name="Fukunaka R."/>
            <person name="Hamada M."/>
            <person name="Harada C."/>
            <person name="Hayashi A."/>
            <person name="Hijishita S."/>
            <person name="Honda M."/>
            <person name="Hosokawa S."/>
            <person name="Ichikawa Y."/>
            <person name="Idonuma A."/>
            <person name="Iijima M."/>
            <person name="Ikeda M."/>
            <person name="Ikeno M."/>
            <person name="Ito K."/>
            <person name="Ito S."/>
            <person name="Ito T."/>
            <person name="Ito Y."/>
            <person name="Ito Y."/>
            <person name="Iwabuchi A."/>
            <person name="Kamiya K."/>
            <person name="Karasawa W."/>
            <person name="Kurita K."/>
            <person name="Katagiri S."/>
            <person name="Kikuta A."/>
            <person name="Kobayashi H."/>
            <person name="Kobayashi N."/>
            <person name="Machita K."/>
            <person name="Maehara T."/>
            <person name="Masukawa M."/>
            <person name="Mizubayashi T."/>
            <person name="Mukai Y."/>
            <person name="Nagasaki H."/>
            <person name="Nagata Y."/>
            <person name="Naito S."/>
            <person name="Nakashima M."/>
            <person name="Nakama Y."/>
            <person name="Nakamichi Y."/>
            <person name="Nakamura M."/>
            <person name="Meguro A."/>
            <person name="Negishi M."/>
            <person name="Ohta I."/>
            <person name="Ohta T."/>
            <person name="Okamoto M."/>
            <person name="Ono N."/>
            <person name="Saji S."/>
            <person name="Sakaguchi M."/>
            <person name="Sakai K."/>
            <person name="Shibata M."/>
            <person name="Shimokawa T."/>
            <person name="Song J."/>
            <person name="Takazaki Y."/>
            <person name="Terasawa K."/>
            <person name="Tsugane M."/>
            <person name="Tsuji K."/>
            <person name="Ueda S."/>
            <person name="Waki K."/>
            <person name="Yamagata H."/>
            <person name="Yamamoto M."/>
            <person name="Yamamoto S."/>
            <person name="Yamane H."/>
            <person name="Yoshiki S."/>
            <person name="Yoshihara R."/>
            <person name="Yukawa K."/>
            <person name="Zhong H."/>
            <person name="Yano M."/>
            <person name="Yuan Q."/>
            <person name="Ouyang S."/>
            <person name="Liu J."/>
            <person name="Jones K.M."/>
            <person name="Gansberger K."/>
            <person name="Moffat K."/>
            <person name="Hill J."/>
            <person name="Bera J."/>
            <person name="Fadrosh D."/>
            <person name="Jin S."/>
            <person name="Johri S."/>
            <person name="Kim M."/>
            <person name="Overton L."/>
            <person name="Reardon M."/>
            <person name="Tsitrin T."/>
            <person name="Vuong H."/>
            <person name="Weaver B."/>
            <person name="Ciecko A."/>
            <person name="Tallon L."/>
            <person name="Jackson J."/>
            <person name="Pai G."/>
            <person name="Aken S.V."/>
            <person name="Utterback T."/>
            <person name="Reidmuller S."/>
            <person name="Feldblyum T."/>
            <person name="Hsiao J."/>
            <person name="Zismann V."/>
            <person name="Iobst S."/>
            <person name="de Vazeille A.R."/>
            <person name="Buell C.R."/>
            <person name="Ying K."/>
            <person name="Li Y."/>
            <person name="Lu T."/>
            <person name="Huang Y."/>
            <person name="Zhao Q."/>
            <person name="Feng Q."/>
            <person name="Zhang L."/>
            <person name="Zhu J."/>
            <person name="Weng Q."/>
            <person name="Mu J."/>
            <person name="Lu Y."/>
            <person name="Fan D."/>
            <person name="Liu Y."/>
            <person name="Guan J."/>
            <person name="Zhang Y."/>
            <person name="Yu S."/>
            <person name="Liu X."/>
            <person name="Zhang Y."/>
            <person name="Hong G."/>
            <person name="Han B."/>
            <person name="Choisne N."/>
            <person name="Demange N."/>
            <person name="Orjeda G."/>
            <person name="Samain S."/>
            <person name="Cattolico L."/>
            <person name="Pelletier E."/>
            <person name="Couloux A."/>
            <person name="Segurens B."/>
            <person name="Wincker P."/>
            <person name="D'Hont A."/>
            <person name="Scarpelli C."/>
            <person name="Weissenbach J."/>
            <person name="Salanoubat M."/>
            <person name="Quetier F."/>
            <person name="Yu Y."/>
            <person name="Kim H.R."/>
            <person name="Rambo T."/>
            <person name="Currie J."/>
            <person name="Collura K."/>
            <person name="Luo M."/>
            <person name="Yang T."/>
            <person name="Ammiraju J.S.S."/>
            <person name="Engler F."/>
            <person name="Soderlund C."/>
            <person name="Wing R.A."/>
            <person name="Palmer L.E."/>
            <person name="de la Bastide M."/>
            <person name="Spiegel L."/>
            <person name="Nascimento L."/>
            <person name="Zutavern T."/>
            <person name="O'Shaughnessy A."/>
            <person name="Dike S."/>
            <person name="Dedhia N."/>
            <person name="Preston R."/>
            <person name="Balija V."/>
            <person name="McCombie W.R."/>
            <person name="Chow T."/>
            <person name="Chen H."/>
            <person name="Chung M."/>
            <person name="Chen C."/>
            <person name="Shaw J."/>
            <person name="Wu H."/>
            <person name="Hsiao K."/>
            <person name="Chao Y."/>
            <person name="Chu M."/>
            <person name="Cheng C."/>
            <person name="Hour A."/>
            <person name="Lee P."/>
            <person name="Lin S."/>
            <person name="Lin Y."/>
            <person name="Liou J."/>
            <person name="Liu S."/>
            <person name="Hsing Y."/>
            <person name="Raghuvanshi S."/>
            <person name="Mohanty A."/>
            <person name="Bharti A.K."/>
            <person name="Gaur A."/>
            <person name="Gupta V."/>
            <person name="Kumar D."/>
            <person name="Ravi V."/>
            <person name="Vij S."/>
            <person name="Kapur A."/>
            <person name="Khurana P."/>
            <person name="Khurana P."/>
            <person name="Khurana J.P."/>
            <person name="Tyagi A.K."/>
            <person name="Gaikwad K."/>
            <person name="Singh A."/>
            <person name="Dalal V."/>
            <person name="Srivastava S."/>
            <person name="Dixit A."/>
            <person name="Pal A.K."/>
            <person name="Ghazi I.A."/>
            <person name="Yadav M."/>
            <person name="Pandit A."/>
            <person name="Bhargava A."/>
            <person name="Sureshbabu K."/>
            <person name="Batra K."/>
            <person name="Sharma T.R."/>
            <person name="Mohapatra T."/>
            <person name="Singh N.K."/>
            <person name="Messing J."/>
            <person name="Nelson A.B."/>
            <person name="Fuks G."/>
            <person name="Kavchok S."/>
            <person name="Keizer G."/>
            <person name="Linton E."/>
            <person name="Llaca V."/>
            <person name="Song R."/>
            <person name="Tanyolac B."/>
            <person name="Young S."/>
            <person name="Ho-Il K."/>
            <person name="Hahn J.H."/>
            <person name="Sangsakoo G."/>
            <person name="Vanavichit A."/>
            <person name="de Mattos Luiz.A.T."/>
            <person name="Zimmer P.D."/>
            <person name="Malone G."/>
            <person name="Dellagostin O."/>
            <person name="de Oliveira A.C."/>
            <person name="Bevan M."/>
            <person name="Bancroft I."/>
            <person name="Minx P."/>
            <person name="Cordum H."/>
            <person name="Wilson R."/>
            <person name="Cheng Z."/>
            <person name="Jin W."/>
            <person name="Jiang J."/>
            <person name="Leong S.A."/>
            <person name="Iwama H."/>
            <person name="Gojobori T."/>
            <person name="Itoh T."/>
            <person name="Niimura Y."/>
            <person name="Fujii Y."/>
            <person name="Habara T."/>
            <person name="Sakai H."/>
            <person name="Sato Y."/>
            <person name="Wilson G."/>
            <person name="Kumar K."/>
            <person name="McCouch S."/>
            <person name="Juretic N."/>
            <person name="Hoen D."/>
            <person name="Wright S."/>
            <person name="Bruskiewich R."/>
            <person name="Bureau T."/>
            <person name="Miyao A."/>
            <person name="Hirochika H."/>
            <person name="Nishikawa T."/>
            <person name="Kadowaki K."/>
            <person name="Sugiura M."/>
            <person name="Burr B."/>
            <person name="Sasaki T."/>
        </authorList>
    </citation>
    <scope>NUCLEOTIDE SEQUENCE [LARGE SCALE GENOMIC DNA]</scope>
    <source>
        <strain evidence="21">cv. Nipponbare</strain>
    </source>
</reference>
<feature type="domain" description="X8" evidence="19">
    <location>
        <begin position="443"/>
        <end position="526"/>
    </location>
</feature>
<evidence type="ECO:0000256" key="14">
    <source>
        <dbReference type="ARBA" id="ARBA00023295"/>
    </source>
</evidence>
<dbReference type="AlphaFoldDB" id="Q0D8C5"/>
<evidence type="ECO:0000256" key="4">
    <source>
        <dbReference type="ARBA" id="ARBA00012780"/>
    </source>
</evidence>
<keyword evidence="17" id="KW-1133">Transmembrane helix</keyword>
<evidence type="ECO:0000313" key="20">
    <source>
        <dbReference type="EMBL" id="BAF20898.2"/>
    </source>
</evidence>
<dbReference type="KEGG" id="dosa:Os07g0168600"/>
<dbReference type="GO" id="GO:0005975">
    <property type="term" value="P:carbohydrate metabolic process"/>
    <property type="evidence" value="ECO:0007669"/>
    <property type="project" value="InterPro"/>
</dbReference>
<evidence type="ECO:0000256" key="9">
    <source>
        <dbReference type="ARBA" id="ARBA00022821"/>
    </source>
</evidence>
<evidence type="ECO:0000256" key="10">
    <source>
        <dbReference type="ARBA" id="ARBA00023136"/>
    </source>
</evidence>
<dbReference type="GO" id="GO:0042973">
    <property type="term" value="F:glucan endo-1,3-beta-D-glucosidase activity"/>
    <property type="evidence" value="ECO:0007669"/>
    <property type="project" value="UniProtKB-EC"/>
</dbReference>
<evidence type="ECO:0000256" key="5">
    <source>
        <dbReference type="ARBA" id="ARBA00022475"/>
    </source>
</evidence>
<evidence type="ECO:0000256" key="8">
    <source>
        <dbReference type="ARBA" id="ARBA00022801"/>
    </source>
</evidence>
<organism evidence="20 21">
    <name type="scientific">Oryza sativa subsp. japonica</name>
    <name type="common">Rice</name>
    <dbReference type="NCBI Taxonomy" id="39947"/>
    <lineage>
        <taxon>Eukaryota</taxon>
        <taxon>Viridiplantae</taxon>
        <taxon>Streptophyta</taxon>
        <taxon>Embryophyta</taxon>
        <taxon>Tracheophyta</taxon>
        <taxon>Spermatophyta</taxon>
        <taxon>Magnoliopsida</taxon>
        <taxon>Liliopsida</taxon>
        <taxon>Poales</taxon>
        <taxon>Poaceae</taxon>
        <taxon>BOP clade</taxon>
        <taxon>Oryzoideae</taxon>
        <taxon>Oryzeae</taxon>
        <taxon>Oryzinae</taxon>
        <taxon>Oryza</taxon>
        <taxon>Oryza sativa</taxon>
    </lineage>
</organism>
<evidence type="ECO:0000256" key="18">
    <source>
        <dbReference type="SAM" id="SignalP"/>
    </source>
</evidence>
<feature type="transmembrane region" description="Helical" evidence="17">
    <location>
        <begin position="534"/>
        <end position="557"/>
    </location>
</feature>
<dbReference type="InterPro" id="IPR044965">
    <property type="entry name" value="Glyco_hydro_17_plant"/>
</dbReference>
<evidence type="ECO:0000256" key="6">
    <source>
        <dbReference type="ARBA" id="ARBA00022622"/>
    </source>
</evidence>
<comment type="similarity">
    <text evidence="3 15">Belongs to the glycosyl hydrolase 17 family.</text>
</comment>
<evidence type="ECO:0000259" key="19">
    <source>
        <dbReference type="SMART" id="SM00768"/>
    </source>
</evidence>
<dbReference type="FunFam" id="3.20.20.80:FF:000008">
    <property type="entry name" value="Glucan endo-1,3-beta-glucosidase 5"/>
    <property type="match status" value="1"/>
</dbReference>
<dbReference type="GO" id="GO:0005886">
    <property type="term" value="C:plasma membrane"/>
    <property type="evidence" value="ECO:0007669"/>
    <property type="project" value="UniProtKB-SubCell"/>
</dbReference>
<dbReference type="GO" id="GO:0098552">
    <property type="term" value="C:side of membrane"/>
    <property type="evidence" value="ECO:0007669"/>
    <property type="project" value="UniProtKB-KW"/>
</dbReference>
<dbReference type="Gene3D" id="3.20.20.80">
    <property type="entry name" value="Glycosidases"/>
    <property type="match status" value="1"/>
</dbReference>
<keyword evidence="10 17" id="KW-0472">Membrane</keyword>
<evidence type="ECO:0000256" key="15">
    <source>
        <dbReference type="RuleBase" id="RU004335"/>
    </source>
</evidence>
<evidence type="ECO:0000256" key="11">
    <source>
        <dbReference type="ARBA" id="ARBA00023157"/>
    </source>
</evidence>
<keyword evidence="17" id="KW-0812">Transmembrane</keyword>
<dbReference type="InterPro" id="IPR012946">
    <property type="entry name" value="X8"/>
</dbReference>
<dbReference type="PROSITE" id="PS00587">
    <property type="entry name" value="GLYCOSYL_HYDROL_F17"/>
    <property type="match status" value="1"/>
</dbReference>
<protein>
    <recommendedName>
        <fullName evidence="4">glucan endo-1,3-beta-D-glucosidase</fullName>
        <ecNumber evidence="4">3.2.1.39</ecNumber>
    </recommendedName>
</protein>
<keyword evidence="14 16" id="KW-0326">Glycosidase</keyword>
<comment type="subcellular location">
    <subcellularLocation>
        <location evidence="2">Cell membrane</location>
        <topology evidence="2">Lipid-anchor</topology>
        <topology evidence="2">GPI-anchor</topology>
    </subcellularLocation>
</comment>
<dbReference type="SUPFAM" id="SSF51445">
    <property type="entry name" value="(Trans)glycosidases"/>
    <property type="match status" value="1"/>
</dbReference>
<feature type="non-terminal residue" evidence="20">
    <location>
        <position position="1"/>
    </location>
</feature>
<evidence type="ECO:0000256" key="13">
    <source>
        <dbReference type="ARBA" id="ARBA00023288"/>
    </source>
</evidence>
<keyword evidence="11" id="KW-1015">Disulfide bond</keyword>
<reference evidence="21" key="2">
    <citation type="journal article" date="2008" name="Nucleic Acids Res.">
        <title>The rice annotation project database (RAP-DB): 2008 update.</title>
        <authorList>
            <consortium name="The rice annotation project (RAP)"/>
        </authorList>
    </citation>
    <scope>GENOME REANNOTATION</scope>
    <source>
        <strain evidence="21">cv. Nipponbare</strain>
    </source>
</reference>
<dbReference type="Pfam" id="PF07983">
    <property type="entry name" value="X8"/>
    <property type="match status" value="1"/>
</dbReference>
<dbReference type="Gene3D" id="1.20.58.1040">
    <property type="match status" value="1"/>
</dbReference>
<keyword evidence="5" id="KW-1003">Cell membrane</keyword>
<feature type="signal peptide" evidence="18">
    <location>
        <begin position="1"/>
        <end position="22"/>
    </location>
</feature>
<evidence type="ECO:0000256" key="3">
    <source>
        <dbReference type="ARBA" id="ARBA00008773"/>
    </source>
</evidence>
<accession>Q0D8C5</accession>
<dbReference type="GO" id="GO:0006952">
    <property type="term" value="P:defense response"/>
    <property type="evidence" value="ECO:0007669"/>
    <property type="project" value="UniProtKB-KW"/>
</dbReference>
<gene>
    <name evidence="20" type="ordered locus">Os07g0168600</name>
</gene>
<name>Q0D8C5_ORYSJ</name>
<dbReference type="EC" id="3.2.1.39" evidence="4"/>